<evidence type="ECO:0000256" key="10">
    <source>
        <dbReference type="ARBA" id="ARBA00022824"/>
    </source>
</evidence>
<dbReference type="Proteomes" id="UP001208570">
    <property type="component" value="Unassembled WGS sequence"/>
</dbReference>
<comment type="catalytic activity">
    <reaction evidence="18">
        <text>3-O-(beta-D-GlcA-(1-&gt;3)-beta-D-Gal-(1-&gt;3)-beta-D-Gal-(1-&gt;4)-beta-D-Xyl)-L-seryl-[protein] + UDP-N-acetyl-alpha-D-glucosamine = 3-O-(alpha-D-GlcNAc-(1-&gt;4)-beta-D-GlcA-(1-&gt;3)-beta-D-Gal-(1-&gt;3)-beta-D-Gal-(1-&gt;4)-beta-D-Xyl)-L-seryl-[protein] + UDP + H(+)</text>
        <dbReference type="Rhea" id="RHEA:16221"/>
        <dbReference type="Rhea" id="RHEA-COMP:12573"/>
        <dbReference type="Rhea" id="RHEA-COMP:12574"/>
        <dbReference type="ChEBI" id="CHEBI:15378"/>
        <dbReference type="ChEBI" id="CHEBI:57705"/>
        <dbReference type="ChEBI" id="CHEBI:58223"/>
        <dbReference type="ChEBI" id="CHEBI:132093"/>
        <dbReference type="ChEBI" id="CHEBI:132104"/>
        <dbReference type="EC" id="2.4.1.223"/>
    </reaction>
</comment>
<evidence type="ECO:0000256" key="20">
    <source>
        <dbReference type="SAM" id="Coils"/>
    </source>
</evidence>
<dbReference type="PANTHER" id="PTHR48261">
    <property type="entry name" value="ACETYLGLUCOSAMINYLTRANSFERASE"/>
    <property type="match status" value="1"/>
</dbReference>
<evidence type="ECO:0000313" key="24">
    <source>
        <dbReference type="EMBL" id="KAK2150193.1"/>
    </source>
</evidence>
<keyword evidence="13" id="KW-0333">Golgi apparatus</keyword>
<organism evidence="24 25">
    <name type="scientific">Paralvinella palmiformis</name>
    <dbReference type="NCBI Taxonomy" id="53620"/>
    <lineage>
        <taxon>Eukaryota</taxon>
        <taxon>Metazoa</taxon>
        <taxon>Spiralia</taxon>
        <taxon>Lophotrochozoa</taxon>
        <taxon>Annelida</taxon>
        <taxon>Polychaeta</taxon>
        <taxon>Sedentaria</taxon>
        <taxon>Canalipalpata</taxon>
        <taxon>Terebellida</taxon>
        <taxon>Terebelliformia</taxon>
        <taxon>Alvinellidae</taxon>
        <taxon>Paralvinella</taxon>
    </lineage>
</organism>
<keyword evidence="6" id="KW-0328">Glycosyltransferase</keyword>
<comment type="pathway">
    <text evidence="4">Glycan metabolism; heparan sulfate biosynthesis.</text>
</comment>
<feature type="transmembrane region" description="Helical" evidence="21">
    <location>
        <begin position="26"/>
        <end position="45"/>
    </location>
</feature>
<evidence type="ECO:0000256" key="8">
    <source>
        <dbReference type="ARBA" id="ARBA00022692"/>
    </source>
</evidence>
<dbReference type="InterPro" id="IPR029044">
    <property type="entry name" value="Nucleotide-diphossugar_trans"/>
</dbReference>
<keyword evidence="10" id="KW-0256">Endoplasmic reticulum</keyword>
<gene>
    <name evidence="24" type="ORF">LSH36_419g04063</name>
</gene>
<feature type="coiled-coil region" evidence="20">
    <location>
        <begin position="82"/>
        <end position="151"/>
    </location>
</feature>
<keyword evidence="14 21" id="KW-0472">Membrane</keyword>
<dbReference type="InterPro" id="IPR015338">
    <property type="entry name" value="GT64_dom"/>
</dbReference>
<dbReference type="Gene3D" id="3.90.550.10">
    <property type="entry name" value="Spore Coat Polysaccharide Biosynthesis Protein SpsA, Chain A"/>
    <property type="match status" value="1"/>
</dbReference>
<evidence type="ECO:0000256" key="4">
    <source>
        <dbReference type="ARBA" id="ARBA00005093"/>
    </source>
</evidence>
<evidence type="ECO:0000256" key="7">
    <source>
        <dbReference type="ARBA" id="ARBA00022679"/>
    </source>
</evidence>
<evidence type="ECO:0000256" key="9">
    <source>
        <dbReference type="ARBA" id="ARBA00022723"/>
    </source>
</evidence>
<evidence type="ECO:0000256" key="16">
    <source>
        <dbReference type="ARBA" id="ARBA00023180"/>
    </source>
</evidence>
<dbReference type="Pfam" id="PF03016">
    <property type="entry name" value="Exostosin_GT47"/>
    <property type="match status" value="2"/>
</dbReference>
<dbReference type="AlphaFoldDB" id="A0AAD9JCI7"/>
<evidence type="ECO:0000313" key="25">
    <source>
        <dbReference type="Proteomes" id="UP001208570"/>
    </source>
</evidence>
<evidence type="ECO:0000256" key="1">
    <source>
        <dbReference type="ARBA" id="ARBA00001936"/>
    </source>
</evidence>
<keyword evidence="11" id="KW-0735">Signal-anchor</keyword>
<evidence type="ECO:0000256" key="21">
    <source>
        <dbReference type="SAM" id="Phobius"/>
    </source>
</evidence>
<dbReference type="GO" id="GO:0046872">
    <property type="term" value="F:metal ion binding"/>
    <property type="evidence" value="ECO:0007669"/>
    <property type="project" value="UniProtKB-KW"/>
</dbReference>
<dbReference type="SUPFAM" id="SSF53448">
    <property type="entry name" value="Nucleotide-diphospho-sugar transferases"/>
    <property type="match status" value="1"/>
</dbReference>
<dbReference type="InterPro" id="IPR004263">
    <property type="entry name" value="Exostosin"/>
</dbReference>
<evidence type="ECO:0000256" key="3">
    <source>
        <dbReference type="ARBA" id="ARBA00004648"/>
    </source>
</evidence>
<keyword evidence="7" id="KW-0808">Transferase</keyword>
<comment type="cofactor">
    <cofactor evidence="1">
        <name>Mn(2+)</name>
        <dbReference type="ChEBI" id="CHEBI:29035"/>
    </cofactor>
</comment>
<keyword evidence="8 21" id="KW-0812">Transmembrane</keyword>
<dbReference type="GO" id="GO:0001888">
    <property type="term" value="F:glucuronyl-galactosyl-proteoglycan 4-alpha-N-acetylglucosaminyltransferase activity"/>
    <property type="evidence" value="ECO:0007669"/>
    <property type="project" value="UniProtKB-EC"/>
</dbReference>
<comment type="similarity">
    <text evidence="5">Belongs to the glycosyltransferase 47 family.</text>
</comment>
<evidence type="ECO:0000256" key="19">
    <source>
        <dbReference type="ARBA" id="ARBA00066812"/>
    </source>
</evidence>
<evidence type="ECO:0000256" key="5">
    <source>
        <dbReference type="ARBA" id="ARBA00010271"/>
    </source>
</evidence>
<dbReference type="InterPro" id="IPR040911">
    <property type="entry name" value="Exostosin_GT47"/>
</dbReference>
<evidence type="ECO:0000256" key="15">
    <source>
        <dbReference type="ARBA" id="ARBA00023157"/>
    </source>
</evidence>
<keyword evidence="15" id="KW-1015">Disulfide bond</keyword>
<sequence>MATCEHKNGGRAGFVHWLTRIRLTRLIGLLLTILIIVPLVAHYYISNLAIDGSTSNEGHRTRKIQDHDEISNSKLLDLRFQIDDLKRIKASVNNELRDLENRRLHLHNEISSYNTHIEELKDAYEKNQFKLEQLKVTIENARLEKEEIIKRSIPEVLAPKRILPAASELYVTPPTTSWQCSMHTCFDYSRCPLTSGFPVYLYSVEDYPVTGSPVDTFIKLSVTQSVLSCPHYTSDPKIACIYLVLLGDINGGLHNATGLETQLHQLPYWNGDGRNHILLNLARYYGNKDVFDGVDTGRAILVQSSFTDSQYREGFDLVIPPSLGLSHGDTWDELPPIVPASRRHLLSFQGDYQLVMGGARSQNLANDIAASQSPDSQLANQGGQLDKVNRGAKQDFLPQNKQYFEQADGERPLNQLDEEDSNPNIMPHFRNLLHMDEIPQNVQRLNAVDHSSLLEVDFNIVDALKRMQVTFPGDNFHFEFVCSKERVIGVNGEWCLCGADSDRRDHLHESTFSLIIAPTNISVVTTTLTQVRLYEALKYGAIPVILGDHTKLPFGDLLAWHQAVITLPKARITELYLILRSISDADILEMRRRSRMIWETYFGTTDSIMKMLLATFRTRLGITAAPVKDEPTPNIFAPGFEPLRSEVADIQLQADEVLGPVEAPFPSVRYRRNYTRLDDWFNMAGDPFHSYPFTPFEPMMPGEAKFKGSSLGFRPIGKGEGGSGKEFSEALGGNVPREQFTVVILTYEREAVLIDAITRLKGLPHLNKVLVVWNSPEPPAEDLHWPEIGVQVIVVRTAKNSLNNRFLPYDAIETEAILSIDDDAHLRHDEIIFGFRVWRENRDRIVGFPGRFHAWNLKDQSWAYNSNYSCELSMVLTGAAFFHKYYSYLYSYVMPQAIRDKVDEYLNCEDLAMNFLVSHITRKPPIKVTSRWTFHCPGCPKALSVDDSHFQERHKCVNFFVKVYGYMPLLYTQYRVDSVLFKTRISHNKQKCFKFI</sequence>
<comment type="subcellular location">
    <subcellularLocation>
        <location evidence="3">Endoplasmic reticulum membrane</location>
        <topology evidence="3">Single-pass type II membrane protein</topology>
    </subcellularLocation>
    <subcellularLocation>
        <location evidence="2">Golgi apparatus</location>
    </subcellularLocation>
</comment>
<evidence type="ECO:0000256" key="11">
    <source>
        <dbReference type="ARBA" id="ARBA00022968"/>
    </source>
</evidence>
<evidence type="ECO:0000259" key="23">
    <source>
        <dbReference type="Pfam" id="PF09258"/>
    </source>
</evidence>
<keyword evidence="16" id="KW-0325">Glycoprotein</keyword>
<evidence type="ECO:0000256" key="13">
    <source>
        <dbReference type="ARBA" id="ARBA00023034"/>
    </source>
</evidence>
<keyword evidence="20" id="KW-0175">Coiled coil</keyword>
<feature type="domain" description="Exostosin GT47" evidence="22">
    <location>
        <begin position="500"/>
        <end position="582"/>
    </location>
</feature>
<evidence type="ECO:0000256" key="17">
    <source>
        <dbReference type="ARBA" id="ARBA00023211"/>
    </source>
</evidence>
<dbReference type="GO" id="GO:0005789">
    <property type="term" value="C:endoplasmic reticulum membrane"/>
    <property type="evidence" value="ECO:0007669"/>
    <property type="project" value="UniProtKB-SubCell"/>
</dbReference>
<evidence type="ECO:0000256" key="2">
    <source>
        <dbReference type="ARBA" id="ARBA00004555"/>
    </source>
</evidence>
<dbReference type="GO" id="GO:0005794">
    <property type="term" value="C:Golgi apparatus"/>
    <property type="evidence" value="ECO:0007669"/>
    <property type="project" value="UniProtKB-SubCell"/>
</dbReference>
<proteinExistence type="inferred from homology"/>
<evidence type="ECO:0000256" key="6">
    <source>
        <dbReference type="ARBA" id="ARBA00022676"/>
    </source>
</evidence>
<dbReference type="FunFam" id="3.90.550.10:FF:000033">
    <property type="entry name" value="Exostosin-like glycosyltransferase 3"/>
    <property type="match status" value="1"/>
</dbReference>
<dbReference type="PANTHER" id="PTHR48261:SF4">
    <property type="entry name" value="EXOSTOSIN LIKE GLYCOSYLTRANSFERASE 3"/>
    <property type="match status" value="1"/>
</dbReference>
<reference evidence="24" key="1">
    <citation type="journal article" date="2023" name="Mol. Biol. Evol.">
        <title>Third-Generation Sequencing Reveals the Adaptive Role of the Epigenome in Three Deep-Sea Polychaetes.</title>
        <authorList>
            <person name="Perez M."/>
            <person name="Aroh O."/>
            <person name="Sun Y."/>
            <person name="Lan Y."/>
            <person name="Juniper S.K."/>
            <person name="Young C.R."/>
            <person name="Angers B."/>
            <person name="Qian P.Y."/>
        </authorList>
    </citation>
    <scope>NUCLEOTIDE SEQUENCE</scope>
    <source>
        <strain evidence="24">P08H-3</strain>
    </source>
</reference>
<keyword evidence="9" id="KW-0479">Metal-binding</keyword>
<evidence type="ECO:0000256" key="18">
    <source>
        <dbReference type="ARBA" id="ARBA00050948"/>
    </source>
</evidence>
<dbReference type="Pfam" id="PF09258">
    <property type="entry name" value="Glyco_transf_64"/>
    <property type="match status" value="1"/>
</dbReference>
<evidence type="ECO:0000259" key="22">
    <source>
        <dbReference type="Pfam" id="PF03016"/>
    </source>
</evidence>
<feature type="domain" description="Glycosyl transferase 64" evidence="23">
    <location>
        <begin position="740"/>
        <end position="981"/>
    </location>
</feature>
<dbReference type="EMBL" id="JAODUP010000419">
    <property type="protein sequence ID" value="KAK2150193.1"/>
    <property type="molecule type" value="Genomic_DNA"/>
</dbReference>
<evidence type="ECO:0000256" key="14">
    <source>
        <dbReference type="ARBA" id="ARBA00023136"/>
    </source>
</evidence>
<accession>A0AAD9JCI7</accession>
<feature type="domain" description="Exostosin GT47" evidence="22">
    <location>
        <begin position="195"/>
        <end position="367"/>
    </location>
</feature>
<protein>
    <recommendedName>
        <fullName evidence="19">glucuronosyl-galactosyl-proteoglycan 4-alpha-N-acetylglucosaminyltransferase</fullName>
        <ecNumber evidence="19">2.4.1.223</ecNumber>
    </recommendedName>
</protein>
<keyword evidence="12 21" id="KW-1133">Transmembrane helix</keyword>
<keyword evidence="17" id="KW-0464">Manganese</keyword>
<evidence type="ECO:0000256" key="12">
    <source>
        <dbReference type="ARBA" id="ARBA00022989"/>
    </source>
</evidence>
<comment type="caution">
    <text evidence="24">The sequence shown here is derived from an EMBL/GenBank/DDBJ whole genome shotgun (WGS) entry which is preliminary data.</text>
</comment>
<keyword evidence="25" id="KW-1185">Reference proteome</keyword>
<dbReference type="EC" id="2.4.1.223" evidence="19"/>
<dbReference type="GO" id="GO:0015012">
    <property type="term" value="P:heparan sulfate proteoglycan biosynthetic process"/>
    <property type="evidence" value="ECO:0007669"/>
    <property type="project" value="UniProtKB-ARBA"/>
</dbReference>
<name>A0AAD9JCI7_9ANNE</name>